<sequence length="365" mass="39748">MRRLTVDLGERSYPIVIGEGIWNLLPGELEARGIRPTSPLLVVTDDRVASLYLETVTGLLAGAGYRVAAHVVPAGEPSKSLTELEKIVTSALRNGLDRSSTILALGGGVVGDLAGFAAACYMRGIRYVQLPTTILAHDSSVGGKVAVNHPLAKNVIGAFHQPEFVFYELSTLRTLPLREVRAGLAEIIKEAMIWDASFLDWCEAHAERLLALDAAALEYALARGCEIKSEIVSRDEREEGLRALLNFGHTIGHALETVTGYGEWLHGEAVAIGMVGEALLAVRLGYPEEVYWTTRRIVEKFGLPVAFPVTCDADAVVEAMKRDKKFREGRAVFALPVAVGRVEIVRDVPLERVRETIEELKKGVS</sequence>
<accession>A0A2A6E3Y6</accession>
<feature type="binding site" evidence="17">
    <location>
        <position position="144"/>
    </location>
    <ligand>
        <name>NAD(+)</name>
        <dbReference type="ChEBI" id="CHEBI:57540"/>
    </ligand>
</feature>
<dbReference type="GO" id="GO:0009423">
    <property type="term" value="P:chorismate biosynthetic process"/>
    <property type="evidence" value="ECO:0007669"/>
    <property type="project" value="UniProtKB-UniRule"/>
</dbReference>
<dbReference type="UniPathway" id="UPA00053">
    <property type="reaction ID" value="UER00085"/>
</dbReference>
<dbReference type="EC" id="4.2.3.4" evidence="6 17"/>
<evidence type="ECO:0000256" key="17">
    <source>
        <dbReference type="HAMAP-Rule" id="MF_00110"/>
    </source>
</evidence>
<dbReference type="InterPro" id="IPR030963">
    <property type="entry name" value="DHQ_synth_fam"/>
</dbReference>
<feature type="domain" description="3-dehydroquinate synthase N-terminal" evidence="18">
    <location>
        <begin position="71"/>
        <end position="181"/>
    </location>
</feature>
<keyword evidence="12 17" id="KW-0862">Zinc</keyword>
<evidence type="ECO:0000256" key="14">
    <source>
        <dbReference type="ARBA" id="ARBA00023141"/>
    </source>
</evidence>
<keyword evidence="15 17" id="KW-0456">Lyase</keyword>
<keyword evidence="13 17" id="KW-0520">NAD</keyword>
<name>A0A2A6E3Y6_9BACL</name>
<dbReference type="EMBL" id="MOXJ01000001">
    <property type="protein sequence ID" value="PDO11693.1"/>
    <property type="molecule type" value="Genomic_DNA"/>
</dbReference>
<dbReference type="Pfam" id="PF24621">
    <property type="entry name" value="DHQS_C"/>
    <property type="match status" value="1"/>
</dbReference>
<feature type="binding site" evidence="17">
    <location>
        <position position="186"/>
    </location>
    <ligand>
        <name>Zn(2+)</name>
        <dbReference type="ChEBI" id="CHEBI:29105"/>
    </ligand>
</feature>
<reference evidence="20 21" key="1">
    <citation type="submission" date="2016-12" db="EMBL/GenBank/DDBJ databases">
        <title>Candidatus Reconcilibacillus cellulovorans genome.</title>
        <authorList>
            <person name="Kolinko S."/>
            <person name="Wu Y.-W."/>
            <person name="Tachea F."/>
            <person name="Denzel E."/>
            <person name="Hiras J."/>
            <person name="Baecker N."/>
            <person name="Chan L.J."/>
            <person name="Eichorst S.A."/>
            <person name="Frey D."/>
            <person name="Adams P.D."/>
            <person name="Pray T."/>
            <person name="Tanjore D."/>
            <person name="Petzold C.J."/>
            <person name="Gladden J.M."/>
            <person name="Simmons B.A."/>
            <person name="Singer S.W."/>
        </authorList>
    </citation>
    <scope>NUCLEOTIDE SEQUENCE [LARGE SCALE GENOMIC DNA]</scope>
    <source>
        <strain evidence="20">JTherm</strain>
    </source>
</reference>
<keyword evidence="14 17" id="KW-0057">Aromatic amino acid biosynthesis</keyword>
<feature type="binding site" evidence="17">
    <location>
        <begin position="108"/>
        <end position="112"/>
    </location>
    <ligand>
        <name>NAD(+)</name>
        <dbReference type="ChEBI" id="CHEBI:57540"/>
    </ligand>
</feature>
<evidence type="ECO:0000256" key="5">
    <source>
        <dbReference type="ARBA" id="ARBA00005412"/>
    </source>
</evidence>
<dbReference type="GO" id="GO:0009073">
    <property type="term" value="P:aromatic amino acid family biosynthetic process"/>
    <property type="evidence" value="ECO:0007669"/>
    <property type="project" value="UniProtKB-KW"/>
</dbReference>
<evidence type="ECO:0000256" key="6">
    <source>
        <dbReference type="ARBA" id="ARBA00013031"/>
    </source>
</evidence>
<dbReference type="Gene3D" id="1.20.1090.10">
    <property type="entry name" value="Dehydroquinate synthase-like - alpha domain"/>
    <property type="match status" value="1"/>
</dbReference>
<dbReference type="NCBIfam" id="TIGR01357">
    <property type="entry name" value="aroB"/>
    <property type="match status" value="1"/>
</dbReference>
<comment type="similarity">
    <text evidence="5 17">Belongs to the sugar phosphate cyclases superfamily. Dehydroquinate synthase family.</text>
</comment>
<dbReference type="PIRSF" id="PIRSF001455">
    <property type="entry name" value="DHQ_synth"/>
    <property type="match status" value="1"/>
</dbReference>
<evidence type="ECO:0000256" key="1">
    <source>
        <dbReference type="ARBA" id="ARBA00001393"/>
    </source>
</evidence>
<feature type="binding site" evidence="17">
    <location>
        <begin position="171"/>
        <end position="174"/>
    </location>
    <ligand>
        <name>NAD(+)</name>
        <dbReference type="ChEBI" id="CHEBI:57540"/>
    </ligand>
</feature>
<dbReference type="GO" id="GO:0046872">
    <property type="term" value="F:metal ion binding"/>
    <property type="evidence" value="ECO:0007669"/>
    <property type="project" value="UniProtKB-KW"/>
</dbReference>
<dbReference type="InterPro" id="IPR030960">
    <property type="entry name" value="DHQS/DOIS_N"/>
</dbReference>
<dbReference type="CDD" id="cd08195">
    <property type="entry name" value="DHQS"/>
    <property type="match status" value="1"/>
</dbReference>
<dbReference type="GO" id="GO:0008652">
    <property type="term" value="P:amino acid biosynthetic process"/>
    <property type="evidence" value="ECO:0007669"/>
    <property type="project" value="UniProtKB-KW"/>
</dbReference>
<evidence type="ECO:0000256" key="11">
    <source>
        <dbReference type="ARBA" id="ARBA00022741"/>
    </source>
</evidence>
<dbReference type="GO" id="GO:0000166">
    <property type="term" value="F:nucleotide binding"/>
    <property type="evidence" value="ECO:0007669"/>
    <property type="project" value="UniProtKB-KW"/>
</dbReference>
<keyword evidence="10 17" id="KW-0479">Metal-binding</keyword>
<dbReference type="GO" id="GO:0005737">
    <property type="term" value="C:cytoplasm"/>
    <property type="evidence" value="ECO:0007669"/>
    <property type="project" value="UniProtKB-SubCell"/>
</dbReference>
<dbReference type="HAMAP" id="MF_00110">
    <property type="entry name" value="DHQ_synthase"/>
    <property type="match status" value="1"/>
</dbReference>
<keyword evidence="8 17" id="KW-0963">Cytoplasm</keyword>
<evidence type="ECO:0000259" key="18">
    <source>
        <dbReference type="Pfam" id="PF01761"/>
    </source>
</evidence>
<evidence type="ECO:0000256" key="10">
    <source>
        <dbReference type="ARBA" id="ARBA00022723"/>
    </source>
</evidence>
<evidence type="ECO:0000256" key="4">
    <source>
        <dbReference type="ARBA" id="ARBA00004661"/>
    </source>
</evidence>
<dbReference type="PANTHER" id="PTHR43622:SF7">
    <property type="entry name" value="3-DEHYDROQUINATE SYNTHASE, CHLOROPLASTIC"/>
    <property type="match status" value="1"/>
</dbReference>
<dbReference type="PANTHER" id="PTHR43622">
    <property type="entry name" value="3-DEHYDROQUINATE SYNTHASE"/>
    <property type="match status" value="1"/>
</dbReference>
<evidence type="ECO:0000256" key="12">
    <source>
        <dbReference type="ARBA" id="ARBA00022833"/>
    </source>
</evidence>
<keyword evidence="9 17" id="KW-0028">Amino-acid biosynthesis</keyword>
<evidence type="ECO:0000256" key="3">
    <source>
        <dbReference type="ARBA" id="ARBA00004496"/>
    </source>
</evidence>
<evidence type="ECO:0000256" key="15">
    <source>
        <dbReference type="ARBA" id="ARBA00023239"/>
    </source>
</evidence>
<evidence type="ECO:0000256" key="13">
    <source>
        <dbReference type="ARBA" id="ARBA00023027"/>
    </source>
</evidence>
<dbReference type="InterPro" id="IPR050071">
    <property type="entry name" value="Dehydroquinate_synthase"/>
</dbReference>
<gene>
    <name evidence="17" type="primary">aroB</name>
    <name evidence="20" type="ORF">BLM47_00835</name>
</gene>
<evidence type="ECO:0000256" key="2">
    <source>
        <dbReference type="ARBA" id="ARBA00001911"/>
    </source>
</evidence>
<feature type="binding site" evidence="17">
    <location>
        <position position="266"/>
    </location>
    <ligand>
        <name>Zn(2+)</name>
        <dbReference type="ChEBI" id="CHEBI:29105"/>
    </ligand>
</feature>
<comment type="caution">
    <text evidence="17">Lacks conserved residue(s) required for the propagation of feature annotation.</text>
</comment>
<comment type="cofactor">
    <cofactor evidence="17">
        <name>Co(2+)</name>
        <dbReference type="ChEBI" id="CHEBI:48828"/>
    </cofactor>
    <cofactor evidence="17">
        <name>Zn(2+)</name>
        <dbReference type="ChEBI" id="CHEBI:29105"/>
    </cofactor>
    <text evidence="17">Binds 1 divalent metal cation per subunit. Can use either Co(2+) or Zn(2+).</text>
</comment>
<comment type="pathway">
    <text evidence="4 17">Metabolic intermediate biosynthesis; chorismate biosynthesis; chorismate from D-erythrose 4-phosphate and phosphoenolpyruvate: step 2/7.</text>
</comment>
<dbReference type="Proteomes" id="UP000243688">
    <property type="component" value="Unassembled WGS sequence"/>
</dbReference>
<feature type="binding site" evidence="17">
    <location>
        <position position="249"/>
    </location>
    <ligand>
        <name>Zn(2+)</name>
        <dbReference type="ChEBI" id="CHEBI:29105"/>
    </ligand>
</feature>
<evidence type="ECO:0000313" key="20">
    <source>
        <dbReference type="EMBL" id="PDO11693.1"/>
    </source>
</evidence>
<dbReference type="FunFam" id="3.40.50.1970:FF:000001">
    <property type="entry name" value="3-dehydroquinate synthase"/>
    <property type="match status" value="1"/>
</dbReference>
<evidence type="ECO:0000313" key="21">
    <source>
        <dbReference type="Proteomes" id="UP000243688"/>
    </source>
</evidence>
<dbReference type="InterPro" id="IPR016037">
    <property type="entry name" value="DHQ_synth_AroB"/>
</dbReference>
<evidence type="ECO:0000256" key="16">
    <source>
        <dbReference type="ARBA" id="ARBA00023285"/>
    </source>
</evidence>
<evidence type="ECO:0000259" key="19">
    <source>
        <dbReference type="Pfam" id="PF24621"/>
    </source>
</evidence>
<protein>
    <recommendedName>
        <fullName evidence="7 17">3-dehydroquinate synthase</fullName>
        <shortName evidence="17">DHQS</shortName>
        <ecNumber evidence="6 17">4.2.3.4</ecNumber>
    </recommendedName>
</protein>
<comment type="catalytic activity">
    <reaction evidence="1 17">
        <text>7-phospho-2-dehydro-3-deoxy-D-arabino-heptonate = 3-dehydroquinate + phosphate</text>
        <dbReference type="Rhea" id="RHEA:21968"/>
        <dbReference type="ChEBI" id="CHEBI:32364"/>
        <dbReference type="ChEBI" id="CHEBI:43474"/>
        <dbReference type="ChEBI" id="CHEBI:58394"/>
        <dbReference type="EC" id="4.2.3.4"/>
    </reaction>
</comment>
<comment type="subcellular location">
    <subcellularLocation>
        <location evidence="3 17">Cytoplasm</location>
    </subcellularLocation>
</comment>
<feature type="binding site" evidence="17">
    <location>
        <begin position="132"/>
        <end position="133"/>
    </location>
    <ligand>
        <name>NAD(+)</name>
        <dbReference type="ChEBI" id="CHEBI:57540"/>
    </ligand>
</feature>
<dbReference type="AlphaFoldDB" id="A0A2A6E3Y6"/>
<keyword evidence="11 17" id="KW-0547">Nucleotide-binding</keyword>
<comment type="cofactor">
    <cofactor evidence="2 17">
        <name>NAD(+)</name>
        <dbReference type="ChEBI" id="CHEBI:57540"/>
    </cofactor>
</comment>
<dbReference type="Pfam" id="PF01761">
    <property type="entry name" value="DHQ_synthase"/>
    <property type="match status" value="1"/>
</dbReference>
<dbReference type="SUPFAM" id="SSF56796">
    <property type="entry name" value="Dehydroquinate synthase-like"/>
    <property type="match status" value="1"/>
</dbReference>
<feature type="domain" description="3-dehydroquinate synthase C-terminal" evidence="19">
    <location>
        <begin position="183"/>
        <end position="325"/>
    </location>
</feature>
<dbReference type="GO" id="GO:0003856">
    <property type="term" value="F:3-dehydroquinate synthase activity"/>
    <property type="evidence" value="ECO:0007669"/>
    <property type="project" value="UniProtKB-UniRule"/>
</dbReference>
<comment type="function">
    <text evidence="17">Catalyzes the conversion of 3-deoxy-D-arabino-heptulosonate 7-phosphate (DAHP) to dehydroquinate (DHQ).</text>
</comment>
<evidence type="ECO:0000256" key="9">
    <source>
        <dbReference type="ARBA" id="ARBA00022605"/>
    </source>
</evidence>
<comment type="caution">
    <text evidence="20">The sequence shown here is derived from an EMBL/GenBank/DDBJ whole genome shotgun (WGS) entry which is preliminary data.</text>
</comment>
<evidence type="ECO:0000256" key="8">
    <source>
        <dbReference type="ARBA" id="ARBA00022490"/>
    </source>
</evidence>
<keyword evidence="16 17" id="KW-0170">Cobalt</keyword>
<feature type="binding site" evidence="17">
    <location>
        <position position="153"/>
    </location>
    <ligand>
        <name>NAD(+)</name>
        <dbReference type="ChEBI" id="CHEBI:57540"/>
    </ligand>
</feature>
<dbReference type="Gene3D" id="3.40.50.1970">
    <property type="match status" value="1"/>
</dbReference>
<proteinExistence type="inferred from homology"/>
<dbReference type="InterPro" id="IPR056179">
    <property type="entry name" value="DHQS_C"/>
</dbReference>
<evidence type="ECO:0000256" key="7">
    <source>
        <dbReference type="ARBA" id="ARBA00017684"/>
    </source>
</evidence>
<organism evidence="20 21">
    <name type="scientific">Candidatus Reconcilbacillus cellulovorans</name>
    <dbReference type="NCBI Taxonomy" id="1906605"/>
    <lineage>
        <taxon>Bacteria</taxon>
        <taxon>Bacillati</taxon>
        <taxon>Bacillota</taxon>
        <taxon>Bacilli</taxon>
        <taxon>Bacillales</taxon>
        <taxon>Paenibacillaceae</taxon>
        <taxon>Candidatus Reconcilbacillus</taxon>
    </lineage>
</organism>